<protein>
    <submittedName>
        <fullName evidence="7">O-acetylhomoserine aminocarboxypropyltransferase/cysteine synthase</fullName>
    </submittedName>
</protein>
<dbReference type="Gene3D" id="3.40.640.10">
    <property type="entry name" value="Type I PLP-dependent aspartate aminotransferase-like (Major domain)"/>
    <property type="match status" value="1"/>
</dbReference>
<evidence type="ECO:0000256" key="6">
    <source>
        <dbReference type="RuleBase" id="RU362118"/>
    </source>
</evidence>
<dbReference type="GO" id="GO:0003961">
    <property type="term" value="F:O-acetylhomoserine aminocarboxypropyltransferase activity"/>
    <property type="evidence" value="ECO:0007669"/>
    <property type="project" value="TreeGrafter"/>
</dbReference>
<accession>A0A5C8NTS6</accession>
<dbReference type="InterPro" id="IPR000277">
    <property type="entry name" value="Cys/Met-Metab_PyrdxlP-dep_enz"/>
</dbReference>
<reference evidence="7 8" key="1">
    <citation type="submission" date="2019-06" db="EMBL/GenBank/DDBJ databases">
        <title>Quisquiliibacterium sp. nov., isolated from a maize field.</title>
        <authorList>
            <person name="Lin S.-Y."/>
            <person name="Tsai C.-F."/>
            <person name="Young C.-C."/>
        </authorList>
    </citation>
    <scope>NUCLEOTIDE SEQUENCE [LARGE SCALE GENOMIC DNA]</scope>
    <source>
        <strain evidence="7 8">CC-CFT501</strain>
    </source>
</reference>
<dbReference type="PANTHER" id="PTHR43797">
    <property type="entry name" value="HOMOCYSTEINE/CYSTEINE SYNTHASE"/>
    <property type="match status" value="1"/>
</dbReference>
<evidence type="ECO:0000313" key="8">
    <source>
        <dbReference type="Proteomes" id="UP000321548"/>
    </source>
</evidence>
<dbReference type="InterPro" id="IPR054542">
    <property type="entry name" value="Cys_met_metab_PP"/>
</dbReference>
<dbReference type="PIRSF" id="PIRSF001434">
    <property type="entry name" value="CGS"/>
    <property type="match status" value="1"/>
</dbReference>
<dbReference type="GO" id="GO:0004124">
    <property type="term" value="F:cysteine synthase activity"/>
    <property type="evidence" value="ECO:0007669"/>
    <property type="project" value="TreeGrafter"/>
</dbReference>
<dbReference type="SUPFAM" id="SSF53383">
    <property type="entry name" value="PLP-dependent transferases"/>
    <property type="match status" value="1"/>
</dbReference>
<evidence type="ECO:0000256" key="2">
    <source>
        <dbReference type="ARBA" id="ARBA00009077"/>
    </source>
</evidence>
<gene>
    <name evidence="7" type="ORF">FHP08_14850</name>
</gene>
<dbReference type="PROSITE" id="PS00868">
    <property type="entry name" value="CYS_MET_METAB_PP"/>
    <property type="match status" value="1"/>
</dbReference>
<evidence type="ECO:0000256" key="3">
    <source>
        <dbReference type="ARBA" id="ARBA00022679"/>
    </source>
</evidence>
<dbReference type="Pfam" id="PF01053">
    <property type="entry name" value="Cys_Met_Meta_PP"/>
    <property type="match status" value="1"/>
</dbReference>
<dbReference type="GO" id="GO:0071269">
    <property type="term" value="P:L-homocysteine biosynthetic process"/>
    <property type="evidence" value="ECO:0007669"/>
    <property type="project" value="TreeGrafter"/>
</dbReference>
<keyword evidence="8" id="KW-1185">Reference proteome</keyword>
<dbReference type="EMBL" id="VDUY01000006">
    <property type="protein sequence ID" value="TXL64214.1"/>
    <property type="molecule type" value="Genomic_DNA"/>
</dbReference>
<dbReference type="AlphaFoldDB" id="A0A5C8NTS6"/>
<dbReference type="Gene3D" id="3.90.1150.10">
    <property type="entry name" value="Aspartate Aminotransferase, domain 1"/>
    <property type="match status" value="1"/>
</dbReference>
<comment type="similarity">
    <text evidence="2 6">Belongs to the trans-sulfuration enzymes family.</text>
</comment>
<dbReference type="Proteomes" id="UP000321548">
    <property type="component" value="Unassembled WGS sequence"/>
</dbReference>
<comment type="cofactor">
    <cofactor evidence="1 6">
        <name>pyridoxal 5'-phosphate</name>
        <dbReference type="ChEBI" id="CHEBI:597326"/>
    </cofactor>
</comment>
<keyword evidence="3 7" id="KW-0808">Transferase</keyword>
<evidence type="ECO:0000256" key="1">
    <source>
        <dbReference type="ARBA" id="ARBA00001933"/>
    </source>
</evidence>
<dbReference type="FunFam" id="3.40.640.10:FF:000035">
    <property type="entry name" value="O-succinylhomoserine sulfhydrylase"/>
    <property type="match status" value="1"/>
</dbReference>
<dbReference type="GO" id="GO:0005737">
    <property type="term" value="C:cytoplasm"/>
    <property type="evidence" value="ECO:0007669"/>
    <property type="project" value="TreeGrafter"/>
</dbReference>
<organism evidence="7 8">
    <name type="scientific">Zeimonas arvi</name>
    <dbReference type="NCBI Taxonomy" id="2498847"/>
    <lineage>
        <taxon>Bacteria</taxon>
        <taxon>Pseudomonadati</taxon>
        <taxon>Pseudomonadota</taxon>
        <taxon>Betaproteobacteria</taxon>
        <taxon>Burkholderiales</taxon>
        <taxon>Burkholderiaceae</taxon>
        <taxon>Zeimonas</taxon>
    </lineage>
</organism>
<dbReference type="InterPro" id="IPR015424">
    <property type="entry name" value="PyrdxlP-dep_Trfase"/>
</dbReference>
<dbReference type="InterPro" id="IPR006235">
    <property type="entry name" value="OAc-hSer/O-AcSer_sulfhydrylase"/>
</dbReference>
<dbReference type="RefSeq" id="WP_147705275.1">
    <property type="nucleotide sequence ID" value="NZ_VDUY01000006.1"/>
</dbReference>
<dbReference type="InterPro" id="IPR015421">
    <property type="entry name" value="PyrdxlP-dep_Trfase_major"/>
</dbReference>
<dbReference type="InterPro" id="IPR015422">
    <property type="entry name" value="PyrdxlP-dep_Trfase_small"/>
</dbReference>
<evidence type="ECO:0000256" key="5">
    <source>
        <dbReference type="PIRSR" id="PIRSR001434-2"/>
    </source>
</evidence>
<comment type="caution">
    <text evidence="7">The sequence shown here is derived from an EMBL/GenBank/DDBJ whole genome shotgun (WGS) entry which is preliminary data.</text>
</comment>
<evidence type="ECO:0000256" key="4">
    <source>
        <dbReference type="ARBA" id="ARBA00022898"/>
    </source>
</evidence>
<dbReference type="CDD" id="cd00614">
    <property type="entry name" value="CGS_like"/>
    <property type="match status" value="1"/>
</dbReference>
<keyword evidence="4 5" id="KW-0663">Pyridoxal phosphate</keyword>
<name>A0A5C8NTS6_9BURK</name>
<dbReference type="GO" id="GO:0006535">
    <property type="term" value="P:cysteine biosynthetic process from serine"/>
    <property type="evidence" value="ECO:0007669"/>
    <property type="project" value="TreeGrafter"/>
</dbReference>
<dbReference type="GO" id="GO:0030170">
    <property type="term" value="F:pyridoxal phosphate binding"/>
    <property type="evidence" value="ECO:0007669"/>
    <property type="project" value="InterPro"/>
</dbReference>
<proteinExistence type="inferred from homology"/>
<dbReference type="OrthoDB" id="9805807at2"/>
<evidence type="ECO:0000313" key="7">
    <source>
        <dbReference type="EMBL" id="TXL64214.1"/>
    </source>
</evidence>
<dbReference type="PANTHER" id="PTHR43797:SF2">
    <property type="entry name" value="HOMOCYSTEINE_CYSTEINE SYNTHASE"/>
    <property type="match status" value="1"/>
</dbReference>
<feature type="modified residue" description="N6-(pyridoxal phosphate)lysine" evidence="5">
    <location>
        <position position="209"/>
    </location>
</feature>
<dbReference type="NCBIfam" id="TIGR01326">
    <property type="entry name" value="OAH_OAS_sulfhy"/>
    <property type="match status" value="1"/>
</dbReference>
<dbReference type="GO" id="GO:0019346">
    <property type="term" value="P:transsulfuration"/>
    <property type="evidence" value="ECO:0007669"/>
    <property type="project" value="InterPro"/>
</dbReference>
<sequence length="441" mass="47221">MSDREFGIETLCLHAGQIPDPATGARAAPIYQTTSFVFDSAEHAASLFNLQTFGNVYSRLSNPTVAVLEERVAALEGGRAAIAAASGMAAEMVAMLTLCAQGDHIVAANTLYGGTWSQFAVTFARFGIECSFVEPDDPENFRRAMRPNTKAVFAETIANPRLNVLDIAAVGAIAREHGVPLVVDNTLASPYLCRPLDHGADIVVHSATKYLGGHGTTMGGVVVESGKFPWDNGKFPEMVEPSKGYHGVRFYETFGDFGFTMKARMEIARTLGPTLAPLSAWLLLQGIETLPVRMDRHVANAQRVAEFLAAHPLVSWVNYPGLKDSAYHALARRYMPRGAGGILSFGVKPPAGRTGGDDAAAAQRAGEKFIEAATFMSHLANVGDARTLVIHPASTTHRQLSDAEQRAAGVTPDMIRLSVGLESIDDLLWDIGQALAKSQQA</sequence>